<proteinExistence type="predicted"/>
<dbReference type="GeneID" id="10600973"/>
<dbReference type="RefSeq" id="WP_013776272.1">
    <property type="nucleotide sequence ID" value="NZ_CP045482.1"/>
</dbReference>
<evidence type="ECO:0000313" key="4">
    <source>
        <dbReference type="Proteomes" id="UP000474054"/>
    </source>
</evidence>
<sequence>MSRLKQLLGEAVEEAEKYGSLLSTYLILKKCNAEYDTLVKEKEVNYSFSVDDIILTSLSYKELSKIQFFVMSFLVCDYLSSRYITQDCLFYFRWDKRIFIYSPRMEAHLLYLIRSGYAEGYKYFKLTEKGRVEAEAKKSLLSNVEKIKIDEISSCVLSKNKLSELKRYVRSYIFGK</sequence>
<reference evidence="1 4" key="1">
    <citation type="submission" date="2019-10" db="EMBL/GenBank/DDBJ databases">
        <title>Comparative genomics of sulfur disproportionating microorganisms.</title>
        <authorList>
            <person name="Ward L.M."/>
            <person name="Bertran E."/>
            <person name="Johnston D."/>
        </authorList>
    </citation>
    <scope>NUCLEOTIDE SEQUENCE [LARGE SCALE GENOMIC DNA]</scope>
    <source>
        <strain evidence="1 4">DSM 3772</strain>
    </source>
</reference>
<dbReference type="EMBL" id="WHYS01000001">
    <property type="protein sequence ID" value="MQL55457.1"/>
    <property type="molecule type" value="Genomic_DNA"/>
</dbReference>
<evidence type="ECO:0000313" key="3">
    <source>
        <dbReference type="Proteomes" id="UP000426328"/>
    </source>
</evidence>
<evidence type="ECO:0000313" key="2">
    <source>
        <dbReference type="EMBL" id="QGR20990.1"/>
    </source>
</evidence>
<protein>
    <submittedName>
        <fullName evidence="2">Uncharacterized protein</fullName>
    </submittedName>
</protein>
<dbReference type="KEGG" id="aamb:D1866_02345"/>
<evidence type="ECO:0000313" key="1">
    <source>
        <dbReference type="EMBL" id="MQL55457.1"/>
    </source>
</evidence>
<dbReference type="Proteomes" id="UP000426328">
    <property type="component" value="Chromosome"/>
</dbReference>
<keyword evidence="3" id="KW-1185">Reference proteome</keyword>
<dbReference type="Proteomes" id="UP000474054">
    <property type="component" value="Unassembled WGS sequence"/>
</dbReference>
<name>A0A650CT30_ACIAM</name>
<reference evidence="2 3" key="2">
    <citation type="submission" date="2019-10" db="EMBL/GenBank/DDBJ databases">
        <title>Genome Sequences from Six Type Strain Members of the Archaeal Family Sulfolobaceae: Acidianus ambivalens, Acidianus infernus, Metallosphaera prunae, Stygiolobus azoricus, Sulfolobus metallicus, and Sulfurisphaera ohwakuensis.</title>
        <authorList>
            <person name="Counts J.A."/>
            <person name="Kelly R.M."/>
        </authorList>
    </citation>
    <scope>NUCLEOTIDE SEQUENCE [LARGE SCALE GENOMIC DNA]</scope>
    <source>
        <strain evidence="2 3">LEI 10</strain>
    </source>
</reference>
<gene>
    <name evidence="2" type="ORF">D1866_02345</name>
    <name evidence="1" type="ORF">GFB69_06810</name>
</gene>
<organism evidence="2 3">
    <name type="scientific">Acidianus ambivalens</name>
    <name type="common">Desulfurolobus ambivalens</name>
    <dbReference type="NCBI Taxonomy" id="2283"/>
    <lineage>
        <taxon>Archaea</taxon>
        <taxon>Thermoproteota</taxon>
        <taxon>Thermoprotei</taxon>
        <taxon>Sulfolobales</taxon>
        <taxon>Sulfolobaceae</taxon>
        <taxon>Acidianus</taxon>
    </lineage>
</organism>
<accession>A0A650CT30</accession>
<dbReference type="EMBL" id="CP045482">
    <property type="protein sequence ID" value="QGR20990.1"/>
    <property type="molecule type" value="Genomic_DNA"/>
</dbReference>
<dbReference type="AlphaFoldDB" id="A0A650CT30"/>